<reference evidence="6 7" key="1">
    <citation type="journal article" date="2010" name="J. Bacteriol.">
        <title>Complete genome sequence of the aerobic facultative methanotroph Methylocella silvestris BL2.</title>
        <authorList>
            <person name="Chen Y."/>
            <person name="Crombie A."/>
            <person name="Rahman M.T."/>
            <person name="Dedysh S.N."/>
            <person name="Liesack W."/>
            <person name="Stott M.B."/>
            <person name="Alam M."/>
            <person name="Theisen A.R."/>
            <person name="Murrell J.C."/>
            <person name="Dunfield P.F."/>
        </authorList>
    </citation>
    <scope>NUCLEOTIDE SEQUENCE [LARGE SCALE GENOMIC DNA]</scope>
    <source>
        <strain evidence="7">DSM 15510 / CIP 108128 / LMG 27833 / NCIMB 13906 / BL2</strain>
    </source>
</reference>
<comment type="catalytic activity">
    <reaction evidence="5">
        <text>a 2'-deoxyadenosine in DNA + S-adenosyl-L-methionine = an N(6)-methyl-2'-deoxyadenosine in DNA + S-adenosyl-L-homocysteine + H(+)</text>
        <dbReference type="Rhea" id="RHEA:15197"/>
        <dbReference type="Rhea" id="RHEA-COMP:12418"/>
        <dbReference type="Rhea" id="RHEA-COMP:12419"/>
        <dbReference type="ChEBI" id="CHEBI:15378"/>
        <dbReference type="ChEBI" id="CHEBI:57856"/>
        <dbReference type="ChEBI" id="CHEBI:59789"/>
        <dbReference type="ChEBI" id="CHEBI:90615"/>
        <dbReference type="ChEBI" id="CHEBI:90616"/>
        <dbReference type="EC" id="2.1.1.72"/>
    </reaction>
</comment>
<keyword evidence="2 6" id="KW-0489">Methyltransferase</keyword>
<keyword evidence="4" id="KW-0949">S-adenosyl-L-methionine</keyword>
<dbReference type="EC" id="2.1.1.72" evidence="1"/>
<dbReference type="GO" id="GO:0009007">
    <property type="term" value="F:site-specific DNA-methyltransferase (adenine-specific) activity"/>
    <property type="evidence" value="ECO:0007669"/>
    <property type="project" value="UniProtKB-EC"/>
</dbReference>
<dbReference type="Pfam" id="PF02086">
    <property type="entry name" value="MethyltransfD12"/>
    <property type="match status" value="2"/>
</dbReference>
<dbReference type="STRING" id="395965.Msil_2176"/>
<dbReference type="REBASE" id="19451">
    <property type="entry name" value="M.MsiBL2ORF2176P"/>
</dbReference>
<dbReference type="InterPro" id="IPR002052">
    <property type="entry name" value="DNA_methylase_N6_adenine_CS"/>
</dbReference>
<evidence type="ECO:0000256" key="5">
    <source>
        <dbReference type="ARBA" id="ARBA00047942"/>
    </source>
</evidence>
<dbReference type="AlphaFoldDB" id="B8ESX6"/>
<accession>B8ESX6</accession>
<dbReference type="EMBL" id="CP001280">
    <property type="protein sequence ID" value="ACK51114.1"/>
    <property type="molecule type" value="Genomic_DNA"/>
</dbReference>
<dbReference type="GO" id="GO:0003676">
    <property type="term" value="F:nucleic acid binding"/>
    <property type="evidence" value="ECO:0007669"/>
    <property type="project" value="InterPro"/>
</dbReference>
<dbReference type="GO" id="GO:0032259">
    <property type="term" value="P:methylation"/>
    <property type="evidence" value="ECO:0007669"/>
    <property type="project" value="UniProtKB-KW"/>
</dbReference>
<dbReference type="InterPro" id="IPR029063">
    <property type="entry name" value="SAM-dependent_MTases_sf"/>
</dbReference>
<evidence type="ECO:0000256" key="1">
    <source>
        <dbReference type="ARBA" id="ARBA00011900"/>
    </source>
</evidence>
<sequence length="393" mass="44576">MGTKRQLAEVVSRLISDCRHGAFLDAFSGMCSVGTAVAPSRQVWSNDLQHFAAYVASAQFCSKVTHPDSSSLAETCHSFFSENRRRLRFLHEEKLQREDVALKARGTRRLAALFEEAILAANGPCASHGSPSHDLFARRFAGTYWSLRQAIDIDSIRFALDYSLCHELISAELHRWGVIGLCVALSRCSTTTGHFAQPLLPKQQNRARFVNQRLRDIWTEWLTACGGLGAVGSTRWRSKNRVYRRDAIALLEELTGECARPRVIYADPPYTKDQYSRYYHLYETAVLYDHPATSGRGLYRADREVSIFCQKTKVEFAMEELIRRCADLRADFVLSYPTNGLFPASRQRIPEIMTRYFRQSIKVIEIPHVHSTMGASKGPVRSDVTEVIYSVRP</sequence>
<proteinExistence type="predicted"/>
<dbReference type="SUPFAM" id="SSF53335">
    <property type="entry name" value="S-adenosyl-L-methionine-dependent methyltransferases"/>
    <property type="match status" value="1"/>
</dbReference>
<evidence type="ECO:0000256" key="3">
    <source>
        <dbReference type="ARBA" id="ARBA00022679"/>
    </source>
</evidence>
<dbReference type="InterPro" id="IPR012327">
    <property type="entry name" value="MeTrfase_D12"/>
</dbReference>
<dbReference type="KEGG" id="msl:Msil_2176"/>
<keyword evidence="7" id="KW-1185">Reference proteome</keyword>
<organism evidence="6 7">
    <name type="scientific">Methylocella silvestris (strain DSM 15510 / CIP 108128 / LMG 27833 / NCIMB 13906 / BL2)</name>
    <dbReference type="NCBI Taxonomy" id="395965"/>
    <lineage>
        <taxon>Bacteria</taxon>
        <taxon>Pseudomonadati</taxon>
        <taxon>Pseudomonadota</taxon>
        <taxon>Alphaproteobacteria</taxon>
        <taxon>Hyphomicrobiales</taxon>
        <taxon>Beijerinckiaceae</taxon>
        <taxon>Methylocella</taxon>
    </lineage>
</organism>
<dbReference type="GO" id="GO:0009307">
    <property type="term" value="P:DNA restriction-modification system"/>
    <property type="evidence" value="ECO:0007669"/>
    <property type="project" value="InterPro"/>
</dbReference>
<keyword evidence="3" id="KW-0808">Transferase</keyword>
<gene>
    <name evidence="6" type="ordered locus">Msil_2176</name>
</gene>
<dbReference type="PROSITE" id="PS00092">
    <property type="entry name" value="N6_MTASE"/>
    <property type="match status" value="1"/>
</dbReference>
<evidence type="ECO:0000256" key="2">
    <source>
        <dbReference type="ARBA" id="ARBA00022603"/>
    </source>
</evidence>
<evidence type="ECO:0000313" key="6">
    <source>
        <dbReference type="EMBL" id="ACK51114.1"/>
    </source>
</evidence>
<evidence type="ECO:0000256" key="4">
    <source>
        <dbReference type="ARBA" id="ARBA00022691"/>
    </source>
</evidence>
<name>B8ESX6_METSB</name>
<protein>
    <recommendedName>
        <fullName evidence="1">site-specific DNA-methyltransferase (adenine-specific)</fullName>
        <ecNumber evidence="1">2.1.1.72</ecNumber>
    </recommendedName>
</protein>
<dbReference type="eggNOG" id="COG3392">
    <property type="taxonomic scope" value="Bacteria"/>
</dbReference>
<dbReference type="Proteomes" id="UP000002257">
    <property type="component" value="Chromosome"/>
</dbReference>
<dbReference type="HOGENOM" id="CLU_034356_2_0_5"/>
<evidence type="ECO:0000313" key="7">
    <source>
        <dbReference type="Proteomes" id="UP000002257"/>
    </source>
</evidence>